<feature type="transmembrane region" description="Helical" evidence="1">
    <location>
        <begin position="16"/>
        <end position="38"/>
    </location>
</feature>
<reference evidence="2 3" key="1">
    <citation type="journal article" date="2018" name="ISME J.">
        <title>A methanotrophic archaeon couples anaerobic oxidation of methane to Fe(III) reduction.</title>
        <authorList>
            <person name="Cai C."/>
            <person name="Leu A.O."/>
            <person name="Xie G.J."/>
            <person name="Guo J."/>
            <person name="Feng Y."/>
            <person name="Zhao J.X."/>
            <person name="Tyson G.W."/>
            <person name="Yuan Z."/>
            <person name="Hu S."/>
        </authorList>
    </citation>
    <scope>NUCLEOTIDE SEQUENCE [LARGE SCALE GENOMIC DNA]</scope>
    <source>
        <strain evidence="2">FeB_12</strain>
    </source>
</reference>
<protein>
    <submittedName>
        <fullName evidence="2">Uncharacterized protein</fullName>
    </submittedName>
</protein>
<evidence type="ECO:0000313" key="3">
    <source>
        <dbReference type="Proteomes" id="UP000250918"/>
    </source>
</evidence>
<accession>A0A855XCY5</accession>
<comment type="caution">
    <text evidence="2">The sequence shown here is derived from an EMBL/GenBank/DDBJ whole genome shotgun (WGS) entry which is preliminary data.</text>
</comment>
<sequence length="123" mass="13822">MTDKQHRPLTYLLVLWYSYIFAATYVLYGAVSLILAVLDRNYTDLMTPLVMLMIGIVLVVAALGFRDLKAWGWYSLVVVHGLVILRAIFSLAQIDSVVLAILSLAALVCLFVPPTRLYLFGER</sequence>
<feature type="transmembrane region" description="Helical" evidence="1">
    <location>
        <begin position="45"/>
        <end position="65"/>
    </location>
</feature>
<dbReference type="EMBL" id="PQAP01000006">
    <property type="protein sequence ID" value="PWB75937.1"/>
    <property type="molecule type" value="Genomic_DNA"/>
</dbReference>
<dbReference type="AlphaFoldDB" id="A0A855XCY5"/>
<proteinExistence type="predicted"/>
<feature type="transmembrane region" description="Helical" evidence="1">
    <location>
        <begin position="96"/>
        <end position="113"/>
    </location>
</feature>
<gene>
    <name evidence="2" type="ORF">C3F09_01365</name>
</gene>
<keyword evidence="1" id="KW-1133">Transmembrane helix</keyword>
<name>A0A855XCY5_9BACT</name>
<keyword evidence="1" id="KW-0472">Membrane</keyword>
<feature type="transmembrane region" description="Helical" evidence="1">
    <location>
        <begin position="71"/>
        <end position="89"/>
    </location>
</feature>
<organism evidence="2 3">
    <name type="scientific">candidate division GN15 bacterium</name>
    <dbReference type="NCBI Taxonomy" id="2072418"/>
    <lineage>
        <taxon>Bacteria</taxon>
        <taxon>candidate division GN15</taxon>
    </lineage>
</organism>
<evidence type="ECO:0000256" key="1">
    <source>
        <dbReference type="SAM" id="Phobius"/>
    </source>
</evidence>
<keyword evidence="1" id="KW-0812">Transmembrane</keyword>
<evidence type="ECO:0000313" key="2">
    <source>
        <dbReference type="EMBL" id="PWB75937.1"/>
    </source>
</evidence>
<dbReference type="Proteomes" id="UP000250918">
    <property type="component" value="Unassembled WGS sequence"/>
</dbReference>